<keyword evidence="1" id="KW-0812">Transmembrane</keyword>
<reference evidence="2 3" key="1">
    <citation type="submission" date="2019-08" db="EMBL/GenBank/DDBJ databases">
        <title>Comparison of rpoB and gyrB Sequences from Mobiluncus Species and Development of a Multiplex PCR Method for Clinical Detection of Mobiluncus curtisii and Mobiluncus mulieris.</title>
        <authorList>
            <person name="Yang L."/>
            <person name="Shen Y."/>
            <person name="Xu G."/>
            <person name="Shu L.-B."/>
            <person name="Hu J."/>
            <person name="Zhang R."/>
            <person name="Wang Y."/>
            <person name="Zhou H.-W."/>
            <person name="Zhang X."/>
        </authorList>
    </citation>
    <scope>NUCLEOTIDE SEQUENCE [LARGE SCALE GENOMIC DNA]</scope>
    <source>
        <strain evidence="2 3">M26</strain>
    </source>
</reference>
<name>A0ABD4TU82_9ACTO</name>
<evidence type="ECO:0008006" key="4">
    <source>
        <dbReference type="Google" id="ProtNLM"/>
    </source>
</evidence>
<feature type="transmembrane region" description="Helical" evidence="1">
    <location>
        <begin position="340"/>
        <end position="358"/>
    </location>
</feature>
<gene>
    <name evidence="2" type="ORF">FYZ43_03405</name>
</gene>
<comment type="caution">
    <text evidence="2">The sequence shown here is derived from an EMBL/GenBank/DDBJ whole genome shotgun (WGS) entry which is preliminary data.</text>
</comment>
<evidence type="ECO:0000313" key="3">
    <source>
        <dbReference type="Proteomes" id="UP001209486"/>
    </source>
</evidence>
<feature type="transmembrane region" description="Helical" evidence="1">
    <location>
        <begin position="315"/>
        <end position="334"/>
    </location>
</feature>
<dbReference type="RefSeq" id="WP_169771088.1">
    <property type="nucleotide sequence ID" value="NZ_JABCUY010000008.1"/>
</dbReference>
<dbReference type="Proteomes" id="UP001209486">
    <property type="component" value="Unassembled WGS sequence"/>
</dbReference>
<keyword evidence="1" id="KW-0472">Membrane</keyword>
<proteinExistence type="predicted"/>
<sequence>MNNMAGSRPKIVIDILASAGKARKEIEKLHGQIQSKFSKISGTAKGLGLAMVGATAGAVALTKTLITSGETAGTSNARIGQVAKSMGLFGNQTQQVTDRLVKLANVTARQTGVDQNQIKLTQAKLMSFKELAATAGKVGDHFDRATKAAVDMGAAGFGSAEQNAVQLGKALNDPIKGITALARSGVTFTQAEKDKIKALVESNRLHEAQGLVLSAIEKQVGGVALATANGTDKIKVAWSQVKEKLGQQVVPLVDKLASFITDKVMPAFDRWSETSGQKLGPALEKIGAFLANTVAPALMTMLPLIMQIGTASAPIIQQIAVMLLPALQALTAAISAHPALFAAIATAVTGLAGGIALFSKGLQAASVATKAYAAVQGILNAVMAANPIGLVVIAIAALVAAFIYAWNNCKTFRDTLIGAWNAIKTATETVWNAIRDFFISAWEAIKNTFINSLSFVVGHWQTIWNTVQNIFTTIWTAIKDFFTMIWEALKAAFIAYLQFVVNYWQTIWNAIKAFFEVIWKGIQAFAKAAWKAFQKALTAFLKFISDLWKKTWNAIKAFFTSTWNALKTFALNVWNALKAFFLNWMKITRQFWQNTWNAIKAFFINAWNTMKATFINVMNTMRNLAKQTMDRIVNFFKTAWDTAKKIVLDAWNAVVDSIRNGIDNAVKWVAGLGSRVNSAIGDLGSLLVAPGKALLDGFFRGISAGWEEVKKKVSGFAAWIAAHKGPIDYDRVLLEPAGKAIMQGLMNGIESQRGNLKRQLNVLSSDIAGNTFTAPGFELGALTRNDNYSKTRAPEIHIHVNALNPSVETGRVIAEALNEHYAVNGSDRNL</sequence>
<feature type="transmembrane region" description="Helical" evidence="1">
    <location>
        <begin position="378"/>
        <end position="406"/>
    </location>
</feature>
<dbReference type="AlphaFoldDB" id="A0ABD4TU82"/>
<dbReference type="Gene3D" id="1.20.120.20">
    <property type="entry name" value="Apolipoprotein"/>
    <property type="match status" value="2"/>
</dbReference>
<evidence type="ECO:0000313" key="2">
    <source>
        <dbReference type="EMBL" id="MCU9968466.1"/>
    </source>
</evidence>
<protein>
    <recommendedName>
        <fullName evidence="4">Phage-related protein</fullName>
    </recommendedName>
</protein>
<evidence type="ECO:0000256" key="1">
    <source>
        <dbReference type="SAM" id="Phobius"/>
    </source>
</evidence>
<accession>A0ABD4TU82</accession>
<organism evidence="2 3">
    <name type="scientific">Mobiluncus mulieris</name>
    <dbReference type="NCBI Taxonomy" id="2052"/>
    <lineage>
        <taxon>Bacteria</taxon>
        <taxon>Bacillati</taxon>
        <taxon>Actinomycetota</taxon>
        <taxon>Actinomycetes</taxon>
        <taxon>Actinomycetales</taxon>
        <taxon>Actinomycetaceae</taxon>
        <taxon>Mobiluncus</taxon>
    </lineage>
</organism>
<keyword evidence="1" id="KW-1133">Transmembrane helix</keyword>
<dbReference type="EMBL" id="VSZY01000003">
    <property type="protein sequence ID" value="MCU9968466.1"/>
    <property type="molecule type" value="Genomic_DNA"/>
</dbReference>